<evidence type="ECO:0000256" key="1">
    <source>
        <dbReference type="SAM" id="MobiDB-lite"/>
    </source>
</evidence>
<evidence type="ECO:0000256" key="2">
    <source>
        <dbReference type="SAM" id="Phobius"/>
    </source>
</evidence>
<dbReference type="EMBL" id="CAICTM010000010">
    <property type="protein sequence ID" value="CAB9496811.1"/>
    <property type="molecule type" value="Genomic_DNA"/>
</dbReference>
<proteinExistence type="predicted"/>
<feature type="region of interest" description="Disordered" evidence="1">
    <location>
        <begin position="181"/>
        <end position="216"/>
    </location>
</feature>
<gene>
    <name evidence="3" type="ORF">SEMRO_10_G007770.1</name>
</gene>
<keyword evidence="2" id="KW-1133">Transmembrane helix</keyword>
<organism evidence="3 4">
    <name type="scientific">Seminavis robusta</name>
    <dbReference type="NCBI Taxonomy" id="568900"/>
    <lineage>
        <taxon>Eukaryota</taxon>
        <taxon>Sar</taxon>
        <taxon>Stramenopiles</taxon>
        <taxon>Ochrophyta</taxon>
        <taxon>Bacillariophyta</taxon>
        <taxon>Bacillariophyceae</taxon>
        <taxon>Bacillariophycidae</taxon>
        <taxon>Naviculales</taxon>
        <taxon>Naviculaceae</taxon>
        <taxon>Seminavis</taxon>
    </lineage>
</organism>
<name>A0A9N8H126_9STRA</name>
<protein>
    <submittedName>
        <fullName evidence="3">Uncharacterized protein</fullName>
    </submittedName>
</protein>
<evidence type="ECO:0000313" key="4">
    <source>
        <dbReference type="Proteomes" id="UP001153069"/>
    </source>
</evidence>
<accession>A0A9N8H126</accession>
<reference evidence="3" key="1">
    <citation type="submission" date="2020-06" db="EMBL/GenBank/DDBJ databases">
        <authorList>
            <consortium name="Plant Systems Biology data submission"/>
        </authorList>
    </citation>
    <scope>NUCLEOTIDE SEQUENCE</scope>
    <source>
        <strain evidence="3">D6</strain>
    </source>
</reference>
<feature type="transmembrane region" description="Helical" evidence="2">
    <location>
        <begin position="138"/>
        <end position="160"/>
    </location>
</feature>
<keyword evidence="2" id="KW-0812">Transmembrane</keyword>
<evidence type="ECO:0000313" key="3">
    <source>
        <dbReference type="EMBL" id="CAB9496811.1"/>
    </source>
</evidence>
<feature type="transmembrane region" description="Helical" evidence="2">
    <location>
        <begin position="63"/>
        <end position="82"/>
    </location>
</feature>
<dbReference type="AlphaFoldDB" id="A0A9N8H126"/>
<keyword evidence="2" id="KW-0472">Membrane</keyword>
<comment type="caution">
    <text evidence="3">The sequence shown here is derived from an EMBL/GenBank/DDBJ whole genome shotgun (WGS) entry which is preliminary data.</text>
</comment>
<dbReference type="Proteomes" id="UP001153069">
    <property type="component" value="Unassembled WGS sequence"/>
</dbReference>
<keyword evidence="4" id="KW-1185">Reference proteome</keyword>
<sequence>MRFMIRGTYQRIVQQPLSSSCTTDTTSTTANKEDVYSCFRGERFHVPQYWNPLLVDCLFRCSFALLFLSMLFSLVCFLVGIWTVGSQFAVIHACGIAATTVQKVFCLELDWLGFPQVKCGKDFHILCKEWSDVDFTGILWSGFLAFVIHFYLVASTGFAAHQRRSIPALLAQYNLVVQSVQRPEQPEQTPPPPSKQPQLSEQPLTIVERTAGSVAT</sequence>